<dbReference type="InterPro" id="IPR036852">
    <property type="entry name" value="Peptidase_S8/S53_dom_sf"/>
</dbReference>
<sequence length="585" mass="63831">MKQLFCLFLLLISFNLGAQNKPHTWESKIDAEVWNAASQKTTFEYFVLLKDQANTNYAKQLSTKNAKANYVFNTLENKANETQGELLQLIVQHQGAYRPYCIVNGIWIKGTQALMEALAKRNEVQLIAPNPAIRNELPNRPDWPAPATMRNPKASEWGIGKIRADLLWNHNIKGAGVVIGGQDTGYEWIHPALRSQYRGDTLDHNYHWHDAIHAQISMDSINSCGFDVKYPCDDATHGTHTMGTMIGDDGAGNEIGVAPEATWIGCRNMENGWGTPATYIECFEWFLAPTDTNNLNPNPAMAPHVIANSWGCPTVEGCNPSNFHIMQIAVENLKNAGVFIVVSAGNDGWSGCHSINSPAAIYEASFSVGATDILDTLANFSSRGHVTSDGSLRLKPNVVAPGVNVRSSIPGGGYAAYSGTSMAGPHVAGAVALLINAKPSLAGNVDSLETLLEMTADSVYTYRDDTCGTTPQTVFPNNMVGYGRINLYKALEIIRPDLMVGTTKLFTHQVQIYPNPVAKTLYLQTANPMGKCTVTITTALGQVVRHFDTYFSTILEMDLGNLSSGVYVVTIENKQEKVVGKLVKD</sequence>
<evidence type="ECO:0000256" key="4">
    <source>
        <dbReference type="ARBA" id="ARBA00022825"/>
    </source>
</evidence>
<feature type="domain" description="Secretion system C-terminal sorting" evidence="8">
    <location>
        <begin position="512"/>
        <end position="583"/>
    </location>
</feature>
<evidence type="ECO:0000259" key="8">
    <source>
        <dbReference type="Pfam" id="PF18962"/>
    </source>
</evidence>
<keyword evidence="10" id="KW-1185">Reference proteome</keyword>
<dbReference type="RefSeq" id="WP_264792019.1">
    <property type="nucleotide sequence ID" value="NZ_AP026867.1"/>
</dbReference>
<dbReference type="PROSITE" id="PS51892">
    <property type="entry name" value="SUBTILASE"/>
    <property type="match status" value="1"/>
</dbReference>
<evidence type="ECO:0000313" key="9">
    <source>
        <dbReference type="EMBL" id="BDS10750.1"/>
    </source>
</evidence>
<dbReference type="Gene3D" id="3.40.50.200">
    <property type="entry name" value="Peptidase S8/S53 domain"/>
    <property type="match status" value="1"/>
</dbReference>
<evidence type="ECO:0000256" key="1">
    <source>
        <dbReference type="ARBA" id="ARBA00011073"/>
    </source>
</evidence>
<dbReference type="PANTHER" id="PTHR43806:SF67">
    <property type="entry name" value="EGF-LIKE DOMAIN-CONTAINING PROTEIN"/>
    <property type="match status" value="1"/>
</dbReference>
<comment type="similarity">
    <text evidence="1 5">Belongs to the peptidase S8 family.</text>
</comment>
<dbReference type="Pfam" id="PF00082">
    <property type="entry name" value="Peptidase_S8"/>
    <property type="match status" value="1"/>
</dbReference>
<evidence type="ECO:0000256" key="5">
    <source>
        <dbReference type="PROSITE-ProRule" id="PRU01240"/>
    </source>
</evidence>
<evidence type="ECO:0000256" key="3">
    <source>
        <dbReference type="ARBA" id="ARBA00022801"/>
    </source>
</evidence>
<keyword evidence="3 5" id="KW-0378">Hydrolase</keyword>
<accession>A0A916DRN8</accession>
<feature type="signal peptide" evidence="6">
    <location>
        <begin position="1"/>
        <end position="18"/>
    </location>
</feature>
<keyword evidence="2 5" id="KW-0645">Protease</keyword>
<dbReference type="Proteomes" id="UP001060919">
    <property type="component" value="Chromosome"/>
</dbReference>
<dbReference type="SUPFAM" id="SSF52743">
    <property type="entry name" value="Subtilisin-like"/>
    <property type="match status" value="1"/>
</dbReference>
<gene>
    <name evidence="9" type="ORF">AsAng_0014590</name>
</gene>
<dbReference type="GO" id="GO:0004252">
    <property type="term" value="F:serine-type endopeptidase activity"/>
    <property type="evidence" value="ECO:0007669"/>
    <property type="project" value="UniProtKB-UniRule"/>
</dbReference>
<dbReference type="PROSITE" id="PS00138">
    <property type="entry name" value="SUBTILASE_SER"/>
    <property type="match status" value="1"/>
</dbReference>
<evidence type="ECO:0000256" key="6">
    <source>
        <dbReference type="SAM" id="SignalP"/>
    </source>
</evidence>
<organism evidence="9 10">
    <name type="scientific">Aureispira anguillae</name>
    <dbReference type="NCBI Taxonomy" id="2864201"/>
    <lineage>
        <taxon>Bacteria</taxon>
        <taxon>Pseudomonadati</taxon>
        <taxon>Bacteroidota</taxon>
        <taxon>Saprospiria</taxon>
        <taxon>Saprospirales</taxon>
        <taxon>Saprospiraceae</taxon>
        <taxon>Aureispira</taxon>
    </lineage>
</organism>
<protein>
    <submittedName>
        <fullName evidence="9">S8 family serine peptidase</fullName>
    </submittedName>
</protein>
<proteinExistence type="inferred from homology"/>
<feature type="active site" description="Charge relay system" evidence="5">
    <location>
        <position position="237"/>
    </location>
</feature>
<keyword evidence="4 5" id="KW-0720">Serine protease</keyword>
<feature type="chain" id="PRO_5037633951" evidence="6">
    <location>
        <begin position="19"/>
        <end position="585"/>
    </location>
</feature>
<evidence type="ECO:0000256" key="2">
    <source>
        <dbReference type="ARBA" id="ARBA00022670"/>
    </source>
</evidence>
<dbReference type="EMBL" id="AP026867">
    <property type="protein sequence ID" value="BDS10750.1"/>
    <property type="molecule type" value="Genomic_DNA"/>
</dbReference>
<reference evidence="9" key="1">
    <citation type="submission" date="2022-09" db="EMBL/GenBank/DDBJ databases">
        <title>Aureispira anguillicida sp. nov., isolated from Leptocephalus of Japanese eel Anguilla japonica.</title>
        <authorList>
            <person name="Yuasa K."/>
            <person name="Mekata T."/>
            <person name="Ikunari K."/>
        </authorList>
    </citation>
    <scope>NUCLEOTIDE SEQUENCE</scope>
    <source>
        <strain evidence="9">EL160426</strain>
    </source>
</reference>
<feature type="active site" description="Charge relay system" evidence="5">
    <location>
        <position position="421"/>
    </location>
</feature>
<dbReference type="KEGG" id="aup:AsAng_0014590"/>
<dbReference type="PRINTS" id="PR00723">
    <property type="entry name" value="SUBTILISIN"/>
</dbReference>
<evidence type="ECO:0000313" key="10">
    <source>
        <dbReference type="Proteomes" id="UP001060919"/>
    </source>
</evidence>
<dbReference type="GO" id="GO:0006508">
    <property type="term" value="P:proteolysis"/>
    <property type="evidence" value="ECO:0007669"/>
    <property type="project" value="UniProtKB-KW"/>
</dbReference>
<dbReference type="InterPro" id="IPR026444">
    <property type="entry name" value="Secre_tail"/>
</dbReference>
<dbReference type="InterPro" id="IPR000209">
    <property type="entry name" value="Peptidase_S8/S53_dom"/>
</dbReference>
<dbReference type="InterPro" id="IPR023828">
    <property type="entry name" value="Peptidase_S8_Ser-AS"/>
</dbReference>
<dbReference type="NCBIfam" id="TIGR04183">
    <property type="entry name" value="Por_Secre_tail"/>
    <property type="match status" value="1"/>
</dbReference>
<dbReference type="PANTHER" id="PTHR43806">
    <property type="entry name" value="PEPTIDASE S8"/>
    <property type="match status" value="1"/>
</dbReference>
<feature type="domain" description="Peptidase S8/S53" evidence="7">
    <location>
        <begin position="174"/>
        <end position="483"/>
    </location>
</feature>
<evidence type="ECO:0000259" key="7">
    <source>
        <dbReference type="Pfam" id="PF00082"/>
    </source>
</evidence>
<feature type="active site" description="Charge relay system" evidence="5">
    <location>
        <position position="183"/>
    </location>
</feature>
<name>A0A916DRN8_9BACT</name>
<dbReference type="AlphaFoldDB" id="A0A916DRN8"/>
<dbReference type="InterPro" id="IPR033857">
    <property type="entry name" value="Bacillopeptidase_F"/>
</dbReference>
<dbReference type="Pfam" id="PF18962">
    <property type="entry name" value="Por_Secre_tail"/>
    <property type="match status" value="1"/>
</dbReference>
<dbReference type="InterPro" id="IPR015500">
    <property type="entry name" value="Peptidase_S8_subtilisin-rel"/>
</dbReference>
<dbReference type="InterPro" id="IPR050131">
    <property type="entry name" value="Peptidase_S8_subtilisin-like"/>
</dbReference>
<dbReference type="CDD" id="cd07481">
    <property type="entry name" value="Peptidases_S8_BacillopeptidaseF-like"/>
    <property type="match status" value="1"/>
</dbReference>
<keyword evidence="6" id="KW-0732">Signal</keyword>